<dbReference type="eggNOG" id="COG1609">
    <property type="taxonomic scope" value="Bacteria"/>
</dbReference>
<name>A0A0A7FUS1_9CLOT</name>
<dbReference type="PROSITE" id="PS00356">
    <property type="entry name" value="HTH_LACI_1"/>
    <property type="match status" value="1"/>
</dbReference>
<organism evidence="6 7">
    <name type="scientific">Clostridium baratii str. Sullivan</name>
    <dbReference type="NCBI Taxonomy" id="1415775"/>
    <lineage>
        <taxon>Bacteria</taxon>
        <taxon>Bacillati</taxon>
        <taxon>Bacillota</taxon>
        <taxon>Clostridia</taxon>
        <taxon>Eubacteriales</taxon>
        <taxon>Clostridiaceae</taxon>
        <taxon>Clostridium</taxon>
    </lineage>
</organism>
<dbReference type="RefSeq" id="WP_039315162.1">
    <property type="nucleotide sequence ID" value="NZ_CP006905.1"/>
</dbReference>
<evidence type="ECO:0000259" key="5">
    <source>
        <dbReference type="PROSITE" id="PS50943"/>
    </source>
</evidence>
<dbReference type="EMBL" id="CP006905">
    <property type="protein sequence ID" value="AIY83342.1"/>
    <property type="molecule type" value="Genomic_DNA"/>
</dbReference>
<keyword evidence="2" id="KW-0238">DNA-binding</keyword>
<evidence type="ECO:0000256" key="3">
    <source>
        <dbReference type="ARBA" id="ARBA00023163"/>
    </source>
</evidence>
<dbReference type="Gene3D" id="3.40.50.2300">
    <property type="match status" value="2"/>
</dbReference>
<evidence type="ECO:0000259" key="4">
    <source>
        <dbReference type="PROSITE" id="PS50932"/>
    </source>
</evidence>
<evidence type="ECO:0000313" key="6">
    <source>
        <dbReference type="EMBL" id="AIY83342.1"/>
    </source>
</evidence>
<dbReference type="CDD" id="cd01542">
    <property type="entry name" value="PBP1_TreR-like"/>
    <property type="match status" value="1"/>
</dbReference>
<accession>A0A0A7FUS1</accession>
<protein>
    <submittedName>
        <fullName evidence="6">Helix-turn-helix family protein</fullName>
    </submittedName>
</protein>
<dbReference type="CDD" id="cd01392">
    <property type="entry name" value="HTH_LacI"/>
    <property type="match status" value="1"/>
</dbReference>
<dbReference type="Pfam" id="PF00356">
    <property type="entry name" value="LacI"/>
    <property type="match status" value="1"/>
</dbReference>
<keyword evidence="7" id="KW-1185">Reference proteome</keyword>
<dbReference type="PANTHER" id="PTHR30146:SF154">
    <property type="entry name" value="TRANSCRIPTION REGULATOR, MEMBER OF GALR FAMILY"/>
    <property type="match status" value="1"/>
</dbReference>
<dbReference type="PROSITE" id="PS50943">
    <property type="entry name" value="HTH_CROC1"/>
    <property type="match status" value="1"/>
</dbReference>
<dbReference type="SUPFAM" id="SSF47413">
    <property type="entry name" value="lambda repressor-like DNA-binding domains"/>
    <property type="match status" value="1"/>
</dbReference>
<dbReference type="Proteomes" id="UP000030635">
    <property type="component" value="Chromosome"/>
</dbReference>
<feature type="domain" description="HTH cro/C1-type" evidence="5">
    <location>
        <begin position="2"/>
        <end position="50"/>
    </location>
</feature>
<evidence type="ECO:0000313" key="7">
    <source>
        <dbReference type="Proteomes" id="UP000030635"/>
    </source>
</evidence>
<dbReference type="InterPro" id="IPR001387">
    <property type="entry name" value="Cro/C1-type_HTH"/>
</dbReference>
<dbReference type="OrthoDB" id="3180992at2"/>
<dbReference type="InterPro" id="IPR010982">
    <property type="entry name" value="Lambda_DNA-bd_dom_sf"/>
</dbReference>
<dbReference type="HOGENOM" id="CLU_037628_6_0_9"/>
<dbReference type="AlphaFoldDB" id="A0A0A7FUS1"/>
<dbReference type="InterPro" id="IPR000843">
    <property type="entry name" value="HTH_LacI"/>
</dbReference>
<dbReference type="STRING" id="1561.NPD11_678"/>
<evidence type="ECO:0000256" key="1">
    <source>
        <dbReference type="ARBA" id="ARBA00023015"/>
    </source>
</evidence>
<dbReference type="Pfam" id="PF00532">
    <property type="entry name" value="Peripla_BP_1"/>
    <property type="match status" value="1"/>
</dbReference>
<gene>
    <name evidence="6" type="ORF">U729_2342</name>
</gene>
<dbReference type="SMART" id="SM00354">
    <property type="entry name" value="HTH_LACI"/>
    <property type="match status" value="1"/>
</dbReference>
<proteinExistence type="predicted"/>
<keyword evidence="1" id="KW-0805">Transcription regulation</keyword>
<dbReference type="PROSITE" id="PS50932">
    <property type="entry name" value="HTH_LACI_2"/>
    <property type="match status" value="1"/>
</dbReference>
<dbReference type="InterPro" id="IPR001761">
    <property type="entry name" value="Peripla_BP/Lac1_sug-bd_dom"/>
</dbReference>
<dbReference type="Gene3D" id="1.10.260.40">
    <property type="entry name" value="lambda repressor-like DNA-binding domains"/>
    <property type="match status" value="1"/>
</dbReference>
<dbReference type="SUPFAM" id="SSF53822">
    <property type="entry name" value="Periplasmic binding protein-like I"/>
    <property type="match status" value="1"/>
</dbReference>
<dbReference type="PANTHER" id="PTHR30146">
    <property type="entry name" value="LACI-RELATED TRANSCRIPTIONAL REPRESSOR"/>
    <property type="match status" value="1"/>
</dbReference>
<reference evidence="6 7" key="1">
    <citation type="journal article" date="2015" name="Infect. Genet. Evol.">
        <title>Genomic sequences of six botulinum neurotoxin-producing strains representing three clostridial species illustrate the mobility and diversity of botulinum neurotoxin genes.</title>
        <authorList>
            <person name="Smith T.J."/>
            <person name="Hill K.K."/>
            <person name="Xie G."/>
            <person name="Foley B.T."/>
            <person name="Williamson C.H."/>
            <person name="Foster J.T."/>
            <person name="Johnson S.L."/>
            <person name="Chertkov O."/>
            <person name="Teshima H."/>
            <person name="Gibbons H.S."/>
            <person name="Johnsky L.A."/>
            <person name="Karavis M.A."/>
            <person name="Smith L.A."/>
        </authorList>
    </citation>
    <scope>NUCLEOTIDE SEQUENCE [LARGE SCALE GENOMIC DNA]</scope>
    <source>
        <strain evidence="6 7">Sullivan</strain>
    </source>
</reference>
<sequence>MKVTIQDIASMVGVSKSTVSRYLNGGYVSEENIKKIKEAIEKTGFETNFFAKRLKAKKSKLIGIIIPRIDSFTASKTLKGISKKLEDSDYQSIILTSQLNREKELSNIKKLYQQGVDGIIIMSFEITKEHVEIASKLPIPIIFSGQSFEFLNCIALDDFKIGKLLGEYIRDNGHKNIVFLGVDEKDKAVGIYRKEGFYSAFKGEDVNINFVKADFSFDKAYEEGEDVLKHNPTAVICATDNIALGLMRFLLERGIKVPNDISVAGFGGYDVSAITYPSLTTVKIDYELFGEKTADQILNLIDNKKSEFNSEIPFKLIVRESVKKIN</sequence>
<dbReference type="InterPro" id="IPR028082">
    <property type="entry name" value="Peripla_BP_I"/>
</dbReference>
<dbReference type="GO" id="GO:0003700">
    <property type="term" value="F:DNA-binding transcription factor activity"/>
    <property type="evidence" value="ECO:0007669"/>
    <property type="project" value="TreeGrafter"/>
</dbReference>
<feature type="domain" description="HTH lacI-type" evidence="4">
    <location>
        <begin position="3"/>
        <end position="56"/>
    </location>
</feature>
<dbReference type="KEGG" id="cbv:U729_2342"/>
<keyword evidence="3" id="KW-0804">Transcription</keyword>
<dbReference type="GO" id="GO:0000976">
    <property type="term" value="F:transcription cis-regulatory region binding"/>
    <property type="evidence" value="ECO:0007669"/>
    <property type="project" value="TreeGrafter"/>
</dbReference>
<evidence type="ECO:0000256" key="2">
    <source>
        <dbReference type="ARBA" id="ARBA00023125"/>
    </source>
</evidence>